<accession>A0A354Z0D0</accession>
<protein>
    <submittedName>
        <fullName evidence="1">Uncharacterized protein</fullName>
    </submittedName>
</protein>
<feature type="non-terminal residue" evidence="1">
    <location>
        <position position="1"/>
    </location>
</feature>
<sequence>VDRVLAYARRKAWDAEIVGELERNLERGKLGCEWWFSQQECLRRIQSARSRAERNYWISMRLLAQASRQGLPNG</sequence>
<evidence type="ECO:0000313" key="2">
    <source>
        <dbReference type="Proteomes" id="UP000263273"/>
    </source>
</evidence>
<name>A0A354Z0D0_9FIRM</name>
<dbReference type="EMBL" id="DNZF01000234">
    <property type="protein sequence ID" value="HBK54421.1"/>
    <property type="molecule type" value="Genomic_DNA"/>
</dbReference>
<gene>
    <name evidence="1" type="ORF">DDZ44_10840</name>
</gene>
<organism evidence="1 2">
    <name type="scientific">Syntrophomonas wolfei</name>
    <dbReference type="NCBI Taxonomy" id="863"/>
    <lineage>
        <taxon>Bacteria</taxon>
        <taxon>Bacillati</taxon>
        <taxon>Bacillota</taxon>
        <taxon>Clostridia</taxon>
        <taxon>Eubacteriales</taxon>
        <taxon>Syntrophomonadaceae</taxon>
        <taxon>Syntrophomonas</taxon>
    </lineage>
</organism>
<comment type="caution">
    <text evidence="1">The sequence shown here is derived from an EMBL/GenBank/DDBJ whole genome shotgun (WGS) entry which is preliminary data.</text>
</comment>
<dbReference type="AlphaFoldDB" id="A0A354Z0D0"/>
<proteinExistence type="predicted"/>
<dbReference type="Proteomes" id="UP000263273">
    <property type="component" value="Unassembled WGS sequence"/>
</dbReference>
<reference evidence="1 2" key="1">
    <citation type="journal article" date="2018" name="Nat. Biotechnol.">
        <title>A standardized bacterial taxonomy based on genome phylogeny substantially revises the tree of life.</title>
        <authorList>
            <person name="Parks D.H."/>
            <person name="Chuvochina M."/>
            <person name="Waite D.W."/>
            <person name="Rinke C."/>
            <person name="Skarshewski A."/>
            <person name="Chaumeil P.A."/>
            <person name="Hugenholtz P."/>
        </authorList>
    </citation>
    <scope>NUCLEOTIDE SEQUENCE [LARGE SCALE GENOMIC DNA]</scope>
    <source>
        <strain evidence="1">UBA10948</strain>
    </source>
</reference>
<evidence type="ECO:0000313" key="1">
    <source>
        <dbReference type="EMBL" id="HBK54421.1"/>
    </source>
</evidence>